<evidence type="ECO:0000313" key="2">
    <source>
        <dbReference type="Proteomes" id="UP000001625"/>
    </source>
</evidence>
<name>D5CT75_SIDLE</name>
<dbReference type="AlphaFoldDB" id="D5CT75"/>
<sequence length="72" mass="8349">MSVQCITCKWIVMEGCAKGLGMCWKEAEGHRQPMDVLEQRECRMYALGSMHCVKGRSQRRMVFNERGIVRLV</sequence>
<protein>
    <submittedName>
        <fullName evidence="1">Uncharacterized protein</fullName>
    </submittedName>
</protein>
<dbReference type="HOGENOM" id="CLU_2720143_0_0_4"/>
<accession>D5CT75</accession>
<evidence type="ECO:0000313" key="1">
    <source>
        <dbReference type="EMBL" id="ADE12161.1"/>
    </source>
</evidence>
<dbReference type="KEGG" id="slt:Slit_1932"/>
<organism evidence="1 2">
    <name type="scientific">Sideroxydans lithotrophicus (strain ES-1)</name>
    <dbReference type="NCBI Taxonomy" id="580332"/>
    <lineage>
        <taxon>Bacteria</taxon>
        <taxon>Pseudomonadati</taxon>
        <taxon>Pseudomonadota</taxon>
        <taxon>Betaproteobacteria</taxon>
        <taxon>Nitrosomonadales</taxon>
        <taxon>Gallionellaceae</taxon>
        <taxon>Sideroxydans</taxon>
    </lineage>
</organism>
<keyword evidence="2" id="KW-1185">Reference proteome</keyword>
<reference evidence="1 2" key="1">
    <citation type="submission" date="2010-03" db="EMBL/GenBank/DDBJ databases">
        <title>Complete sequence of Sideroxydans lithotrophicus ES-1.</title>
        <authorList>
            <consortium name="US DOE Joint Genome Institute"/>
            <person name="Lucas S."/>
            <person name="Copeland A."/>
            <person name="Lapidus A."/>
            <person name="Cheng J.-F."/>
            <person name="Bruce D."/>
            <person name="Goodwin L."/>
            <person name="Pitluck S."/>
            <person name="Munk A.C."/>
            <person name="Detter J.C."/>
            <person name="Han C."/>
            <person name="Tapia R."/>
            <person name="Larimer F."/>
            <person name="Land M."/>
            <person name="Hauser L."/>
            <person name="Kyrpides N."/>
            <person name="Ivanova N."/>
            <person name="Emerson D."/>
            <person name="Woyke T."/>
        </authorList>
    </citation>
    <scope>NUCLEOTIDE SEQUENCE [LARGE SCALE GENOMIC DNA]</scope>
    <source>
        <strain evidence="1 2">ES-1</strain>
    </source>
</reference>
<gene>
    <name evidence="1" type="ordered locus">Slit_1932</name>
</gene>
<dbReference type="EMBL" id="CP001965">
    <property type="protein sequence ID" value="ADE12161.1"/>
    <property type="molecule type" value="Genomic_DNA"/>
</dbReference>
<dbReference type="Proteomes" id="UP000001625">
    <property type="component" value="Chromosome"/>
</dbReference>
<proteinExistence type="predicted"/>
<dbReference type="STRING" id="580332.Slit_1932"/>